<evidence type="ECO:0000259" key="11">
    <source>
        <dbReference type="PROSITE" id="PS50110"/>
    </source>
</evidence>
<accession>A0AAW9PQE3</accession>
<dbReference type="PANTHER" id="PTHR43395:SF1">
    <property type="entry name" value="CHEMOTAXIS PROTEIN CHEA"/>
    <property type="match status" value="1"/>
</dbReference>
<dbReference type="RefSeq" id="WP_330481935.1">
    <property type="nucleotide sequence ID" value="NZ_JAZBJZ010000004.1"/>
</dbReference>
<dbReference type="SUPFAM" id="SSF47384">
    <property type="entry name" value="Homodimeric domain of signal transducing histidine kinase"/>
    <property type="match status" value="1"/>
</dbReference>
<dbReference type="InterPro" id="IPR037006">
    <property type="entry name" value="CheA-like_homodim_sf"/>
</dbReference>
<dbReference type="PANTHER" id="PTHR43395">
    <property type="entry name" value="SENSOR HISTIDINE KINASE CHEA"/>
    <property type="match status" value="1"/>
</dbReference>
<dbReference type="SUPFAM" id="SSF50341">
    <property type="entry name" value="CheW-like"/>
    <property type="match status" value="1"/>
</dbReference>
<dbReference type="FunFam" id="3.30.565.10:FF:000016">
    <property type="entry name" value="Chemotaxis protein CheA, putative"/>
    <property type="match status" value="1"/>
</dbReference>
<dbReference type="Pfam" id="PF02895">
    <property type="entry name" value="H-kinase_dim"/>
    <property type="match status" value="1"/>
</dbReference>
<feature type="domain" description="HPt" evidence="13">
    <location>
        <begin position="3"/>
        <end position="108"/>
    </location>
</feature>
<dbReference type="Pfam" id="PF02518">
    <property type="entry name" value="HATPase_c"/>
    <property type="match status" value="1"/>
</dbReference>
<dbReference type="SUPFAM" id="SSF52172">
    <property type="entry name" value="CheY-like"/>
    <property type="match status" value="1"/>
</dbReference>
<dbReference type="SMART" id="SM00387">
    <property type="entry name" value="HATPase_c"/>
    <property type="match status" value="1"/>
</dbReference>
<evidence type="ECO:0000256" key="8">
    <source>
        <dbReference type="PROSITE-ProRule" id="PRU00169"/>
    </source>
</evidence>
<feature type="compositionally biased region" description="Low complexity" evidence="9">
    <location>
        <begin position="1463"/>
        <end position="1484"/>
    </location>
</feature>
<dbReference type="InterPro" id="IPR036061">
    <property type="entry name" value="CheW-like_dom_sf"/>
</dbReference>
<protein>
    <recommendedName>
        <fullName evidence="2">histidine kinase</fullName>
        <ecNumber evidence="2">2.7.13.3</ecNumber>
    </recommendedName>
</protein>
<evidence type="ECO:0000259" key="10">
    <source>
        <dbReference type="PROSITE" id="PS50109"/>
    </source>
</evidence>
<keyword evidence="5" id="KW-0418">Kinase</keyword>
<dbReference type="InterPro" id="IPR001789">
    <property type="entry name" value="Sig_transdc_resp-reg_receiver"/>
</dbReference>
<dbReference type="SUPFAM" id="SSF47226">
    <property type="entry name" value="Histidine-containing phosphotransfer domain, HPT domain"/>
    <property type="match status" value="1"/>
</dbReference>
<evidence type="ECO:0000256" key="1">
    <source>
        <dbReference type="ARBA" id="ARBA00000085"/>
    </source>
</evidence>
<dbReference type="Gene3D" id="1.20.120.160">
    <property type="entry name" value="HPT domain"/>
    <property type="match status" value="1"/>
</dbReference>
<dbReference type="GO" id="GO:0006935">
    <property type="term" value="P:chemotaxis"/>
    <property type="evidence" value="ECO:0007669"/>
    <property type="project" value="InterPro"/>
</dbReference>
<dbReference type="InterPro" id="IPR036641">
    <property type="entry name" value="HPT_dom_sf"/>
</dbReference>
<dbReference type="SMART" id="SM00448">
    <property type="entry name" value="REC"/>
    <property type="match status" value="1"/>
</dbReference>
<dbReference type="InterPro" id="IPR005467">
    <property type="entry name" value="His_kinase_dom"/>
</dbReference>
<keyword evidence="15" id="KW-1185">Reference proteome</keyword>
<evidence type="ECO:0000256" key="3">
    <source>
        <dbReference type="ARBA" id="ARBA00022553"/>
    </source>
</evidence>
<comment type="catalytic activity">
    <reaction evidence="1">
        <text>ATP + protein L-histidine = ADP + protein N-phospho-L-histidine.</text>
        <dbReference type="EC" id="2.7.13.3"/>
    </reaction>
</comment>
<dbReference type="InterPro" id="IPR008207">
    <property type="entry name" value="Sig_transdc_His_kin_Hpt_dom"/>
</dbReference>
<dbReference type="InterPro" id="IPR036890">
    <property type="entry name" value="HATPase_C_sf"/>
</dbReference>
<feature type="modified residue" description="4-aspartylphosphate" evidence="8">
    <location>
        <position position="2088"/>
    </location>
</feature>
<dbReference type="Gene3D" id="3.30.565.10">
    <property type="entry name" value="Histidine kinase-like ATPase, C-terminal domain"/>
    <property type="match status" value="1"/>
</dbReference>
<dbReference type="CDD" id="cd16916">
    <property type="entry name" value="HATPase_CheA-like"/>
    <property type="match status" value="1"/>
</dbReference>
<dbReference type="Pfam" id="PF01584">
    <property type="entry name" value="CheW"/>
    <property type="match status" value="1"/>
</dbReference>
<proteinExistence type="predicted"/>
<dbReference type="Gene3D" id="1.10.287.560">
    <property type="entry name" value="Histidine kinase CheA-like, homodimeric domain"/>
    <property type="match status" value="1"/>
</dbReference>
<dbReference type="InterPro" id="IPR011006">
    <property type="entry name" value="CheY-like_superfamily"/>
</dbReference>
<dbReference type="Proteomes" id="UP001333818">
    <property type="component" value="Unassembled WGS sequence"/>
</dbReference>
<evidence type="ECO:0000313" key="14">
    <source>
        <dbReference type="EMBL" id="MEE3715512.1"/>
    </source>
</evidence>
<feature type="compositionally biased region" description="Polar residues" evidence="9">
    <location>
        <begin position="1440"/>
        <end position="1455"/>
    </location>
</feature>
<dbReference type="EMBL" id="JAZBJZ010000004">
    <property type="protein sequence ID" value="MEE3715512.1"/>
    <property type="molecule type" value="Genomic_DNA"/>
</dbReference>
<dbReference type="Gene3D" id="2.30.30.40">
    <property type="entry name" value="SH3 Domains"/>
    <property type="match status" value="1"/>
</dbReference>
<comment type="caution">
    <text evidence="14">The sequence shown here is derived from an EMBL/GenBank/DDBJ whole genome shotgun (WGS) entry which is preliminary data.</text>
</comment>
<sequence>MTPEQQQQRIMGYFIEEAKDHLQTIEHGVLNLQEVLADPESINELFRAAHSIKGGSAMLGVGSIQHIAHRLEDYFKILKEDSTIDVDERLKSLLLAGFDRLQDLLEHLETNFRISDELSASTIAELDPVFSQLEAHLNKLAAKQQTTTPLVASVVVEPAVNGLIPTFQNSVTAKLRDMLQLFKQNDEPATRQKLDAICGELYQFGEQFQLTSWCDLITKAKQAIASTQNTYRTLAPVLIKDINQAKDLVLANRELEIFESPQLQALVPYVPPISLEEDDEISTIFGSSREPDFTDLDIISESDNLADLTTIDSFSEQAEIHDVADAVDNLDWVNEETGQDRHVDGPKVGASEMKSLATLFENEDIDIESAWEDIETNETQISIHGDGQTQSEQDELTDLLNSSTDEYQAVSELDSTDDDLTGLFGSEFASANQIAPQLDDSDTLFPNDMNFGSVDTSANLVKSPSELDPDLFPSDSELFPNDIDDEAEIQSNSLMSGIDGLEEEIDSEEMLLERDLFSNDFLDRDPSEFGDDLDKAELFAVSESLELPSELDDDLFAESFGDAQESVVAGSTILEISDLEQALPAEDNDGSLVGELQVEDVDPFALDGDSMFDILDEPSDSLDLLETPIEDSSDPFATAASEEIDGFLDLEGAMDDFSSPLNHQTDISIGSLSEDEQIQPDESLLFEDLGFDEDDSIGHTDLAHTDLTDLDGLSENLPAEELFELEEVSSGTLDEAAFDEVDVLDETSDIDEEEISSIEVSNAFEINDETNDIDDEEISFEIDTTASESSKNAEGQITEDLGLTDFFVEVEEESSDSYDSAESDDLEVLDFQPEAEALAEVEQMEMVDFFGIDRDKVNQSPIELGDQFWSSDLQIEPIIESESLNADPTAQESLEESDLGFGEDSEAIASNLFSESLESFESEDFESLEIPDSAISVSGTEDDDFDDPLNSFDMIELEVGSEDAKDAFTNLTDDLDLSGFDEFSSGLEDSSVETDFSSDSLGIGEEISDLADNLDFNTFDEPINLVQESEVEETFDFMSEQVASLDRDTDFDADSKADGLSGLENMFEDAASFEDDTDDIPISSTEAFNLDDLVDEAFIKEEPSDAGASTVNLFQEAVHESEDDFGLADFFNQDADRDQSLEQDFELPEDIATISNAVSTARSQEIDASNEDSDLGLQDFLESQAEQEAEQAFDWEDDAQVTEDHNKQVAEKKEDNTFATLISTSDNDLEETSMQDFFSTPDDSELVEDELGEDLGEFAIADSSNQDLMDFFTSTELDGESSEVDFEAPEDFEAQTDGQPDLLVESALTPQDIQEEDLSFLDFTDVSELESQTSNANQPTEVSGATIDNLIDFFEVDDELDTPQQQEADFTSAQASDRQDNLAFDGFDLSDDFSEDLDEMTQINSFMSVPTSNANDINASVSEEGDMFDDLEAMLGDSSGELNVQPNPTPSSSNGDGFEGLEELLGSASSLSSPPTSTPPAQSSDDFSDLEAMLSESSLVKDVGPLITRPQRQEQRARKSKLTETTMRVDVRHLDSLNNLVGELVVNRNLLEQDQERLQQFINNLLHQVQQLSEVSQRMRDQYDRSLLENSLMAGRSRSHSFDDISRDLGDDSDGTASEGFEGIEFDRYNTFHILSQEIIELIVRVRESASDIQFVVTETEQVTRQLGTITTQIQDDLKQSRMVPFAQIADRLPRGVRERSIKSGKQAELEVFGRETLIDKAILEQLTDPLTHLVNNAIDHGLEDPGTRQTGSKAAMGKITVRAYHQGNQTVISIGDDGAGINPERVKQSAVSKGVRTQSEVANLTDNEVYDLLFEAGFSTKTKADEFSGRGVGLDVVKSHLDEIRGSMYIESAIGRGTTFTIRLPLTLSISKAMFCISDRARIAFPVDGFEDMIEVPQSQIQLNSKGQPCLPWRDTILPFQHLSNLLAYNRHISRSNIYGKQDNDEVCIIILRNEGNYLALQVDQFLGEYEIVIKQLEGPIPKPVGIAGATVLGDGRVMAIANVLELFDIASGRLRPSVSSTPVLPPDDKEFVADPTVLIVDDSITVRELLSLTFAKVGYRVEQARDGQDAWDKLRAGLPCDLIFCDIEMPRMDGLDLLSRLQKEPELSKIPVAMLTSRGADRHRQTAIQLGAKGYFTKPYLEEELLSASQRMLKGEVLVSL</sequence>
<dbReference type="InterPro" id="IPR003594">
    <property type="entry name" value="HATPase_dom"/>
</dbReference>
<dbReference type="SMART" id="SM00260">
    <property type="entry name" value="CheW"/>
    <property type="match status" value="1"/>
</dbReference>
<dbReference type="SMART" id="SM01231">
    <property type="entry name" value="H-kinase_dim"/>
    <property type="match status" value="1"/>
</dbReference>
<dbReference type="InterPro" id="IPR036097">
    <property type="entry name" value="HisK_dim/P_sf"/>
</dbReference>
<dbReference type="GO" id="GO:0000155">
    <property type="term" value="F:phosphorelay sensor kinase activity"/>
    <property type="evidence" value="ECO:0007669"/>
    <property type="project" value="InterPro"/>
</dbReference>
<dbReference type="PRINTS" id="PR00344">
    <property type="entry name" value="BCTRLSENSOR"/>
</dbReference>
<feature type="domain" description="Histidine kinase" evidence="10">
    <location>
        <begin position="1630"/>
        <end position="1869"/>
    </location>
</feature>
<dbReference type="Pfam" id="PF01627">
    <property type="entry name" value="Hpt"/>
    <property type="match status" value="1"/>
</dbReference>
<feature type="region of interest" description="Disordered" evidence="9">
    <location>
        <begin position="1437"/>
        <end position="1486"/>
    </location>
</feature>
<evidence type="ECO:0000256" key="7">
    <source>
        <dbReference type="PROSITE-ProRule" id="PRU00110"/>
    </source>
</evidence>
<evidence type="ECO:0000313" key="15">
    <source>
        <dbReference type="Proteomes" id="UP001333818"/>
    </source>
</evidence>
<feature type="modified residue" description="Phosphohistidine" evidence="7">
    <location>
        <position position="50"/>
    </location>
</feature>
<dbReference type="SMART" id="SM00073">
    <property type="entry name" value="HPT"/>
    <property type="match status" value="1"/>
</dbReference>
<gene>
    <name evidence="14" type="ORF">V2H45_01995</name>
</gene>
<keyword evidence="3 8" id="KW-0597">Phosphoprotein</keyword>
<dbReference type="InterPro" id="IPR004358">
    <property type="entry name" value="Sig_transdc_His_kin-like_C"/>
</dbReference>
<feature type="compositionally biased region" description="Polar residues" evidence="9">
    <location>
        <begin position="882"/>
        <end position="892"/>
    </location>
</feature>
<dbReference type="PROSITE" id="PS50110">
    <property type="entry name" value="RESPONSE_REGULATORY"/>
    <property type="match status" value="1"/>
</dbReference>
<feature type="region of interest" description="Disordered" evidence="9">
    <location>
        <begin position="923"/>
        <end position="950"/>
    </location>
</feature>
<evidence type="ECO:0000256" key="9">
    <source>
        <dbReference type="SAM" id="MobiDB-lite"/>
    </source>
</evidence>
<evidence type="ECO:0000256" key="5">
    <source>
        <dbReference type="ARBA" id="ARBA00022777"/>
    </source>
</evidence>
<dbReference type="InterPro" id="IPR004105">
    <property type="entry name" value="CheA-like_dim"/>
</dbReference>
<dbReference type="GO" id="GO:0005737">
    <property type="term" value="C:cytoplasm"/>
    <property type="evidence" value="ECO:0007669"/>
    <property type="project" value="InterPro"/>
</dbReference>
<dbReference type="PROSITE" id="PS50894">
    <property type="entry name" value="HPT"/>
    <property type="match status" value="1"/>
</dbReference>
<evidence type="ECO:0000259" key="13">
    <source>
        <dbReference type="PROSITE" id="PS50894"/>
    </source>
</evidence>
<dbReference type="SUPFAM" id="SSF55874">
    <property type="entry name" value="ATPase domain of HSP90 chaperone/DNA topoisomerase II/histidine kinase"/>
    <property type="match status" value="1"/>
</dbReference>
<feature type="domain" description="Response regulatory" evidence="11">
    <location>
        <begin position="2038"/>
        <end position="2155"/>
    </location>
</feature>
<feature type="domain" description="CheW-like" evidence="12">
    <location>
        <begin position="1870"/>
        <end position="2014"/>
    </location>
</feature>
<dbReference type="InterPro" id="IPR002545">
    <property type="entry name" value="CheW-lke_dom"/>
</dbReference>
<organism evidence="14 15">
    <name type="scientific">Tumidithrix elongata BACA0141</name>
    <dbReference type="NCBI Taxonomy" id="2716417"/>
    <lineage>
        <taxon>Bacteria</taxon>
        <taxon>Bacillati</taxon>
        <taxon>Cyanobacteriota</taxon>
        <taxon>Cyanophyceae</taxon>
        <taxon>Pseudanabaenales</taxon>
        <taxon>Pseudanabaenaceae</taxon>
        <taxon>Tumidithrix</taxon>
        <taxon>Tumidithrix elongata</taxon>
    </lineage>
</organism>
<feature type="region of interest" description="Disordered" evidence="9">
    <location>
        <begin position="881"/>
        <end position="901"/>
    </location>
</feature>
<reference evidence="14" key="1">
    <citation type="submission" date="2024-01" db="EMBL/GenBank/DDBJ databases">
        <title>Bank of Algae and Cyanobacteria of the Azores (BACA) strain genomes.</title>
        <authorList>
            <person name="Luz R."/>
            <person name="Cordeiro R."/>
            <person name="Fonseca A."/>
            <person name="Goncalves V."/>
        </authorList>
    </citation>
    <scope>NUCLEOTIDE SEQUENCE</scope>
    <source>
        <strain evidence="14">BACA0141</strain>
    </source>
</reference>
<dbReference type="Pfam" id="PF00072">
    <property type="entry name" value="Response_reg"/>
    <property type="match status" value="1"/>
</dbReference>
<evidence type="ECO:0000256" key="4">
    <source>
        <dbReference type="ARBA" id="ARBA00022679"/>
    </source>
</evidence>
<keyword evidence="6" id="KW-0902">Two-component regulatory system</keyword>
<evidence type="ECO:0000256" key="6">
    <source>
        <dbReference type="ARBA" id="ARBA00023012"/>
    </source>
</evidence>
<name>A0AAW9PQE3_9CYAN</name>
<evidence type="ECO:0000259" key="12">
    <source>
        <dbReference type="PROSITE" id="PS50851"/>
    </source>
</evidence>
<dbReference type="CDD" id="cd00088">
    <property type="entry name" value="HPT"/>
    <property type="match status" value="1"/>
</dbReference>
<keyword evidence="4" id="KW-0808">Transferase</keyword>
<dbReference type="PROSITE" id="PS50851">
    <property type="entry name" value="CHEW"/>
    <property type="match status" value="1"/>
</dbReference>
<dbReference type="EC" id="2.7.13.3" evidence="2"/>
<evidence type="ECO:0000256" key="2">
    <source>
        <dbReference type="ARBA" id="ARBA00012438"/>
    </source>
</evidence>
<dbReference type="Gene3D" id="3.40.50.2300">
    <property type="match status" value="1"/>
</dbReference>
<dbReference type="InterPro" id="IPR051315">
    <property type="entry name" value="Bact_Chemotaxis_CheA"/>
</dbReference>
<dbReference type="PROSITE" id="PS50109">
    <property type="entry name" value="HIS_KIN"/>
    <property type="match status" value="1"/>
</dbReference>